<proteinExistence type="predicted"/>
<keyword evidence="2" id="KW-1185">Reference proteome</keyword>
<accession>A0A8H6MIE9</accession>
<comment type="caution">
    <text evidence="1">The sequence shown here is derived from an EMBL/GenBank/DDBJ whole genome shotgun (WGS) entry which is preliminary data.</text>
</comment>
<dbReference type="AlphaFoldDB" id="A0A8H6MIE9"/>
<protein>
    <submittedName>
        <fullName evidence="1">Uncharacterized protein</fullName>
    </submittedName>
</protein>
<dbReference type="Proteomes" id="UP000639643">
    <property type="component" value="Unassembled WGS sequence"/>
</dbReference>
<reference evidence="1" key="1">
    <citation type="journal article" date="2020" name="Phytopathology">
        <title>Genome Sequence Resources of Colletotrichum truncatum, C. plurivorum, C. musicola, and C. sojae: Four Species Pathogenic to Soybean (Glycine max).</title>
        <authorList>
            <person name="Rogerio F."/>
            <person name="Boufleur T.R."/>
            <person name="Ciampi-Guillardi M."/>
            <person name="Sukno S.A."/>
            <person name="Thon M.R."/>
            <person name="Massola Junior N.S."/>
            <person name="Baroncelli R."/>
        </authorList>
    </citation>
    <scope>NUCLEOTIDE SEQUENCE</scope>
    <source>
        <strain evidence="1">LFN0074</strain>
    </source>
</reference>
<gene>
    <name evidence="1" type="ORF">CMUS01_16376</name>
</gene>
<evidence type="ECO:0000313" key="1">
    <source>
        <dbReference type="EMBL" id="KAF6788764.1"/>
    </source>
</evidence>
<name>A0A8H6MIE9_9PEZI</name>
<dbReference type="EMBL" id="WIGM01001805">
    <property type="protein sequence ID" value="KAF6788764.1"/>
    <property type="molecule type" value="Genomic_DNA"/>
</dbReference>
<sequence length="26" mass="2897">MANTAQPQQQRWLETYSIASQTCALG</sequence>
<organism evidence="1 2">
    <name type="scientific">Colletotrichum musicola</name>
    <dbReference type="NCBI Taxonomy" id="2175873"/>
    <lineage>
        <taxon>Eukaryota</taxon>
        <taxon>Fungi</taxon>
        <taxon>Dikarya</taxon>
        <taxon>Ascomycota</taxon>
        <taxon>Pezizomycotina</taxon>
        <taxon>Sordariomycetes</taxon>
        <taxon>Hypocreomycetidae</taxon>
        <taxon>Glomerellales</taxon>
        <taxon>Glomerellaceae</taxon>
        <taxon>Colletotrichum</taxon>
        <taxon>Colletotrichum orchidearum species complex</taxon>
    </lineage>
</organism>
<evidence type="ECO:0000313" key="2">
    <source>
        <dbReference type="Proteomes" id="UP000639643"/>
    </source>
</evidence>